<dbReference type="HOGENOM" id="CLU_2291645_0_0_1"/>
<reference evidence="2" key="2">
    <citation type="submission" date="2015-07" db="EMBL/GenBank/DDBJ databases">
        <title>Contrasting host-pathogen interactions and genome evolution in two generalist and specialist microsporidian pathogens of mosquitoes.</title>
        <authorList>
            <consortium name="The Broad Institute Genomics Platform"/>
            <consortium name="The Broad Institute Genome Sequencing Center for Infectious Disease"/>
            <person name="Cuomo C.A."/>
            <person name="Sanscrainte N.D."/>
            <person name="Goldberg J.M."/>
            <person name="Heiman D."/>
            <person name="Young S."/>
            <person name="Zeng Q."/>
            <person name="Becnel J.J."/>
            <person name="Birren B.W."/>
        </authorList>
    </citation>
    <scope>NUCLEOTIDE SEQUENCE [LARGE SCALE GENOMIC DNA]</scope>
    <source>
        <strain evidence="2">USNM 41457</strain>
    </source>
</reference>
<protein>
    <submittedName>
        <fullName evidence="1">Uncharacterized protein</fullName>
    </submittedName>
</protein>
<comment type="caution">
    <text evidence="1">The sequence shown here is derived from an EMBL/GenBank/DDBJ whole genome shotgun (WGS) entry which is preliminary data.</text>
</comment>
<evidence type="ECO:0000313" key="2">
    <source>
        <dbReference type="Proteomes" id="UP000003163"/>
    </source>
</evidence>
<dbReference type="Proteomes" id="UP000003163">
    <property type="component" value="Unassembled WGS sequence"/>
</dbReference>
<dbReference type="AlphaFoldDB" id="J8ZZS6"/>
<keyword evidence="2" id="KW-1185">Reference proteome</keyword>
<name>J8ZZS6_EDHAE</name>
<proteinExistence type="predicted"/>
<gene>
    <name evidence="1" type="ORF">EDEG_04114</name>
</gene>
<organism evidence="1 2">
    <name type="scientific">Edhazardia aedis (strain USNM 41457)</name>
    <name type="common">Microsporidian parasite</name>
    <dbReference type="NCBI Taxonomy" id="1003232"/>
    <lineage>
        <taxon>Eukaryota</taxon>
        <taxon>Fungi</taxon>
        <taxon>Fungi incertae sedis</taxon>
        <taxon>Microsporidia</taxon>
        <taxon>Edhazardia</taxon>
    </lineage>
</organism>
<dbReference type="EMBL" id="AFBI03000364">
    <property type="protein sequence ID" value="EJW05138.1"/>
    <property type="molecule type" value="Genomic_DNA"/>
</dbReference>
<sequence>MFLYNPIIYKLTKVKSFKKKHFLYLHTPKMPFFILKFDKNNVFLIFLKVSIRTRRVNFPLKLLKVVLDTNIFFIYRKISEFDTCAFCIINDVIIFSYTECC</sequence>
<accession>J8ZZS6</accession>
<reference evidence="1 2" key="1">
    <citation type="submission" date="2011-08" db="EMBL/GenBank/DDBJ databases">
        <authorList>
            <person name="Liu Z.J."/>
            <person name="Shi F.L."/>
            <person name="Lu J.Q."/>
            <person name="Li M."/>
            <person name="Wang Z.L."/>
        </authorList>
    </citation>
    <scope>NUCLEOTIDE SEQUENCE [LARGE SCALE GENOMIC DNA]</scope>
    <source>
        <strain evidence="1 2">USNM 41457</strain>
    </source>
</reference>
<evidence type="ECO:0000313" key="1">
    <source>
        <dbReference type="EMBL" id="EJW05138.1"/>
    </source>
</evidence>
<dbReference type="InParanoid" id="J8ZZS6"/>
<dbReference type="VEuPathDB" id="MicrosporidiaDB:EDEG_04114"/>